<feature type="active site" description="Nucleophile" evidence="12">
    <location>
        <position position="161"/>
    </location>
</feature>
<evidence type="ECO:0000313" key="16">
    <source>
        <dbReference type="EMBL" id="KAK3605942.1"/>
    </source>
</evidence>
<keyword evidence="10 11" id="KW-0472">Membrane</keyword>
<dbReference type="SUPFAM" id="SSF48317">
    <property type="entry name" value="Acid phosphatase/Vanadium-dependent haloperoxidase"/>
    <property type="match status" value="1"/>
</dbReference>
<evidence type="ECO:0000256" key="9">
    <source>
        <dbReference type="ARBA" id="ARBA00022989"/>
    </source>
</evidence>
<dbReference type="AlphaFoldDB" id="A0AAE0WA04"/>
<dbReference type="GO" id="GO:0005789">
    <property type="term" value="C:endoplasmic reticulum membrane"/>
    <property type="evidence" value="ECO:0007669"/>
    <property type="project" value="UniProtKB-SubCell"/>
</dbReference>
<protein>
    <recommendedName>
        <fullName evidence="4 11">Glucose-6-phosphatase</fullName>
        <ecNumber evidence="4 11">3.1.3.9</ecNumber>
    </recommendedName>
</protein>
<reference evidence="16" key="1">
    <citation type="journal article" date="2021" name="Genome Biol. Evol.">
        <title>A High-Quality Reference Genome for a Parasitic Bivalve with Doubly Uniparental Inheritance (Bivalvia: Unionida).</title>
        <authorList>
            <person name="Smith C.H."/>
        </authorList>
    </citation>
    <scope>NUCLEOTIDE SEQUENCE</scope>
    <source>
        <strain evidence="16">CHS0354</strain>
    </source>
</reference>
<evidence type="ECO:0000313" key="17">
    <source>
        <dbReference type="Proteomes" id="UP001195483"/>
    </source>
</evidence>
<feature type="domain" description="Phosphatidic acid phosphatase type 2/haloperoxidase" evidence="15">
    <location>
        <begin position="53"/>
        <end position="181"/>
    </location>
</feature>
<dbReference type="GO" id="GO:0006094">
    <property type="term" value="P:gluconeogenesis"/>
    <property type="evidence" value="ECO:0007669"/>
    <property type="project" value="UniProtKB-UniRule"/>
</dbReference>
<feature type="transmembrane region" description="Helical" evidence="14">
    <location>
        <begin position="166"/>
        <end position="185"/>
    </location>
</feature>
<gene>
    <name evidence="16" type="ORF">CHS0354_019612</name>
</gene>
<comment type="pathway">
    <text evidence="2 11">Carbohydrate biosynthesis; gluconeogenesis.</text>
</comment>
<evidence type="ECO:0000259" key="15">
    <source>
        <dbReference type="SMART" id="SM00014"/>
    </source>
</evidence>
<dbReference type="EC" id="3.1.3.9" evidence="4 11"/>
<dbReference type="GO" id="GO:0004346">
    <property type="term" value="F:glucose-6-phosphatase activity"/>
    <property type="evidence" value="ECO:0007669"/>
    <property type="project" value="UniProtKB-EC"/>
</dbReference>
<dbReference type="InterPro" id="IPR016275">
    <property type="entry name" value="Glucose-6-phosphatase"/>
</dbReference>
<dbReference type="EMBL" id="JAEAOA010001198">
    <property type="protein sequence ID" value="KAK3605942.1"/>
    <property type="molecule type" value="Genomic_DNA"/>
</dbReference>
<dbReference type="SMART" id="SM00014">
    <property type="entry name" value="acidPPc"/>
    <property type="match status" value="1"/>
</dbReference>
<evidence type="ECO:0000256" key="8">
    <source>
        <dbReference type="ARBA" id="ARBA00022824"/>
    </source>
</evidence>
<keyword evidence="5 11" id="KW-0312">Gluconeogenesis</keyword>
<dbReference type="PANTHER" id="PTHR12591:SF0">
    <property type="entry name" value="FI19814P1"/>
    <property type="match status" value="1"/>
</dbReference>
<feature type="transmembrane region" description="Helical" evidence="14">
    <location>
        <begin position="192"/>
        <end position="214"/>
    </location>
</feature>
<evidence type="ECO:0000256" key="12">
    <source>
        <dbReference type="PIRSR" id="PIRSR000905-1"/>
    </source>
</evidence>
<dbReference type="InterPro" id="IPR000326">
    <property type="entry name" value="PAP2/HPO"/>
</dbReference>
<feature type="transmembrane region" description="Helical" evidence="14">
    <location>
        <begin position="139"/>
        <end position="160"/>
    </location>
</feature>
<keyword evidence="17" id="KW-1185">Reference proteome</keyword>
<evidence type="ECO:0000256" key="4">
    <source>
        <dbReference type="ARBA" id="ARBA00012634"/>
    </source>
</evidence>
<comment type="subcellular location">
    <subcellularLocation>
        <location evidence="1">Endoplasmic reticulum membrane</location>
        <topology evidence="1">Multi-pass membrane protein</topology>
    </subcellularLocation>
</comment>
<keyword evidence="7 11" id="KW-0378">Hydrolase</keyword>
<feature type="transmembrane region" description="Helical" evidence="14">
    <location>
        <begin position="109"/>
        <end position="127"/>
    </location>
</feature>
<proteinExistence type="inferred from homology"/>
<feature type="binding site" evidence="13">
    <location>
        <position position="79"/>
    </location>
    <ligand>
        <name>substrate</name>
    </ligand>
</feature>
<dbReference type="Proteomes" id="UP001195483">
    <property type="component" value="Unassembled WGS sequence"/>
</dbReference>
<dbReference type="GO" id="GO:0051156">
    <property type="term" value="P:glucose 6-phosphate metabolic process"/>
    <property type="evidence" value="ECO:0007669"/>
    <property type="project" value="TreeGrafter"/>
</dbReference>
<evidence type="ECO:0000256" key="14">
    <source>
        <dbReference type="SAM" id="Phobius"/>
    </source>
</evidence>
<feature type="binding site" evidence="13">
    <location>
        <position position="155"/>
    </location>
    <ligand>
        <name>substrate</name>
    </ligand>
</feature>
<evidence type="ECO:0000256" key="5">
    <source>
        <dbReference type="ARBA" id="ARBA00022432"/>
    </source>
</evidence>
<accession>A0AAE0WA04</accession>
<dbReference type="Gene3D" id="1.20.144.10">
    <property type="entry name" value="Phosphatidic acid phosphatase type 2/haloperoxidase"/>
    <property type="match status" value="1"/>
</dbReference>
<evidence type="ECO:0000256" key="2">
    <source>
        <dbReference type="ARBA" id="ARBA00004742"/>
    </source>
</evidence>
<organism evidence="16 17">
    <name type="scientific">Potamilus streckersoni</name>
    <dbReference type="NCBI Taxonomy" id="2493646"/>
    <lineage>
        <taxon>Eukaryota</taxon>
        <taxon>Metazoa</taxon>
        <taxon>Spiralia</taxon>
        <taxon>Lophotrochozoa</taxon>
        <taxon>Mollusca</taxon>
        <taxon>Bivalvia</taxon>
        <taxon>Autobranchia</taxon>
        <taxon>Heteroconchia</taxon>
        <taxon>Palaeoheterodonta</taxon>
        <taxon>Unionida</taxon>
        <taxon>Unionoidea</taxon>
        <taxon>Unionidae</taxon>
        <taxon>Ambleminae</taxon>
        <taxon>Lampsilini</taxon>
        <taxon>Potamilus</taxon>
    </lineage>
</organism>
<keyword evidence="6 14" id="KW-0812">Transmembrane</keyword>
<evidence type="ECO:0000256" key="3">
    <source>
        <dbReference type="ARBA" id="ARBA00009266"/>
    </source>
</evidence>
<sequence>MDVLHITGVQAIHWLQTTFKDQSEWMLIASHLGDPRNAFLIYFPIAYCLHKSTGEKVLWIACLSEWINAVLKWILHGERPYWWIKDSDYKLPSLDQYRLTCETGPGSPSGHAMVTAAVLCTVVLAYIRLSKTRWYKPWCCWICFALMLLAASVSRCYIATHFPHQVVAGTVTGVAMALIFFKVTLEDVTLKTYILLVIFVPVSSLLTSAVIRIIGLDPDWSIAKAMKWCARSQWVHPDTQPYNAVLRDAGSLLGYGIFTCFARTPQAFKSSDSSDLLKLVHMILSLLIAQIFENIKPQVSTEMYYLITFLKFGLLVSIICLIPFLLGRCNSKNNSAKNS</sequence>
<comment type="similarity">
    <text evidence="3 11">Belongs to the glucose-6-phosphatase family.</text>
</comment>
<keyword evidence="9 14" id="KW-1133">Transmembrane helix</keyword>
<name>A0AAE0WA04_9BIVA</name>
<dbReference type="Pfam" id="PF01569">
    <property type="entry name" value="PAP2"/>
    <property type="match status" value="1"/>
</dbReference>
<feature type="transmembrane region" description="Helical" evidence="14">
    <location>
        <begin position="304"/>
        <end position="327"/>
    </location>
</feature>
<evidence type="ECO:0000256" key="13">
    <source>
        <dbReference type="PIRSR" id="PIRSR000905-2"/>
    </source>
</evidence>
<comment type="caution">
    <text evidence="16">The sequence shown here is derived from an EMBL/GenBank/DDBJ whole genome shotgun (WGS) entry which is preliminary data.</text>
</comment>
<reference evidence="16" key="3">
    <citation type="submission" date="2023-05" db="EMBL/GenBank/DDBJ databases">
        <authorList>
            <person name="Smith C.H."/>
        </authorList>
    </citation>
    <scope>NUCLEOTIDE SEQUENCE</scope>
    <source>
        <strain evidence="16">CHS0354</strain>
        <tissue evidence="16">Mantle</tissue>
    </source>
</reference>
<feature type="active site" description="Proton donor" evidence="12">
    <location>
        <position position="111"/>
    </location>
</feature>
<evidence type="ECO:0000256" key="11">
    <source>
        <dbReference type="PIRNR" id="PIRNR000905"/>
    </source>
</evidence>
<evidence type="ECO:0000256" key="1">
    <source>
        <dbReference type="ARBA" id="ARBA00004477"/>
    </source>
</evidence>
<evidence type="ECO:0000256" key="10">
    <source>
        <dbReference type="ARBA" id="ARBA00023136"/>
    </source>
</evidence>
<evidence type="ECO:0000256" key="6">
    <source>
        <dbReference type="ARBA" id="ARBA00022692"/>
    </source>
</evidence>
<dbReference type="InterPro" id="IPR036938">
    <property type="entry name" value="PAP2/HPO_sf"/>
</dbReference>
<reference evidence="16" key="2">
    <citation type="journal article" date="2021" name="Genome Biol. Evol.">
        <title>Developing a high-quality reference genome for a parasitic bivalve with doubly uniparental inheritance (Bivalvia: Unionida).</title>
        <authorList>
            <person name="Smith C.H."/>
        </authorList>
    </citation>
    <scope>NUCLEOTIDE SEQUENCE</scope>
    <source>
        <strain evidence="16">CHS0354</strain>
        <tissue evidence="16">Mantle</tissue>
    </source>
</reference>
<dbReference type="PANTHER" id="PTHR12591">
    <property type="entry name" value="GLUCOSE-6-PHOSPHATASE"/>
    <property type="match status" value="1"/>
</dbReference>
<evidence type="ECO:0000256" key="7">
    <source>
        <dbReference type="ARBA" id="ARBA00022801"/>
    </source>
</evidence>
<keyword evidence="8 11" id="KW-0256">Endoplasmic reticulum</keyword>
<dbReference type="PIRSF" id="PIRSF000905">
    <property type="entry name" value="Glucose-6-phosphatase"/>
    <property type="match status" value="1"/>
</dbReference>